<dbReference type="Proteomes" id="UP000626109">
    <property type="component" value="Unassembled WGS sequence"/>
</dbReference>
<dbReference type="AlphaFoldDB" id="A0A813LQ35"/>
<comment type="caution">
    <text evidence="1">The sequence shown here is derived from an EMBL/GenBank/DDBJ whole genome shotgun (WGS) entry which is preliminary data.</text>
</comment>
<sequence length="180" mass="18890">EPVDAIISSPPYPGVYNYLAAAFEDQGMVVGAGTGLSGAGQAPAENAGGHDFLHSLSAFQGFDKEAMAEAFNPSQELGSKQLSRSSGSLQDFVEAWAVQQREWLSAAYGNLNPGGTATVMIGNGDDEEENGIDCLESTLDAAKAVGFEVLATATIESCADAAHRTKGMLRTEHMVHLRKP</sequence>
<name>A0A813LQ35_POLGL</name>
<proteinExistence type="predicted"/>
<reference evidence="1" key="1">
    <citation type="submission" date="2021-02" db="EMBL/GenBank/DDBJ databases">
        <authorList>
            <person name="Dougan E. K."/>
            <person name="Rhodes N."/>
            <person name="Thang M."/>
            <person name="Chan C."/>
        </authorList>
    </citation>
    <scope>NUCLEOTIDE SEQUENCE</scope>
</reference>
<gene>
    <name evidence="1" type="ORF">PGLA2088_LOCUS49965</name>
</gene>
<protein>
    <submittedName>
        <fullName evidence="1">Uncharacterized protein</fullName>
    </submittedName>
</protein>
<evidence type="ECO:0000313" key="1">
    <source>
        <dbReference type="EMBL" id="CAE8740251.1"/>
    </source>
</evidence>
<feature type="non-terminal residue" evidence="1">
    <location>
        <position position="1"/>
    </location>
</feature>
<dbReference type="Gene3D" id="3.40.50.150">
    <property type="entry name" value="Vaccinia Virus protein VP39"/>
    <property type="match status" value="1"/>
</dbReference>
<organism evidence="1 2">
    <name type="scientific">Polarella glacialis</name>
    <name type="common">Dinoflagellate</name>
    <dbReference type="NCBI Taxonomy" id="89957"/>
    <lineage>
        <taxon>Eukaryota</taxon>
        <taxon>Sar</taxon>
        <taxon>Alveolata</taxon>
        <taxon>Dinophyceae</taxon>
        <taxon>Suessiales</taxon>
        <taxon>Suessiaceae</taxon>
        <taxon>Polarella</taxon>
    </lineage>
</organism>
<accession>A0A813LQ35</accession>
<dbReference type="EMBL" id="CAJNNW010037241">
    <property type="protein sequence ID" value="CAE8740251.1"/>
    <property type="molecule type" value="Genomic_DNA"/>
</dbReference>
<feature type="non-terminal residue" evidence="1">
    <location>
        <position position="180"/>
    </location>
</feature>
<dbReference type="InterPro" id="IPR029063">
    <property type="entry name" value="SAM-dependent_MTases_sf"/>
</dbReference>
<dbReference type="SUPFAM" id="SSF53335">
    <property type="entry name" value="S-adenosyl-L-methionine-dependent methyltransferases"/>
    <property type="match status" value="1"/>
</dbReference>
<evidence type="ECO:0000313" key="2">
    <source>
        <dbReference type="Proteomes" id="UP000626109"/>
    </source>
</evidence>